<evidence type="ECO:0000313" key="1">
    <source>
        <dbReference type="EMBL" id="CCB47956.1"/>
    </source>
</evidence>
<dbReference type="AlphaFoldDB" id="F6H709"/>
<dbReference type="InParanoid" id="F6H709"/>
<dbReference type="Proteomes" id="UP000009183">
    <property type="component" value="Chromosome 5"/>
</dbReference>
<name>F6H709_VITVI</name>
<gene>
    <name evidence="1" type="ordered locus">VIT_05s0077g00660</name>
</gene>
<organism evidence="1 2">
    <name type="scientific">Vitis vinifera</name>
    <name type="common">Grape</name>
    <dbReference type="NCBI Taxonomy" id="29760"/>
    <lineage>
        <taxon>Eukaryota</taxon>
        <taxon>Viridiplantae</taxon>
        <taxon>Streptophyta</taxon>
        <taxon>Embryophyta</taxon>
        <taxon>Tracheophyta</taxon>
        <taxon>Spermatophyta</taxon>
        <taxon>Magnoliopsida</taxon>
        <taxon>eudicotyledons</taxon>
        <taxon>Gunneridae</taxon>
        <taxon>Pentapetalae</taxon>
        <taxon>rosids</taxon>
        <taxon>Vitales</taxon>
        <taxon>Vitaceae</taxon>
        <taxon>Viteae</taxon>
        <taxon>Vitis</taxon>
    </lineage>
</organism>
<protein>
    <submittedName>
        <fullName evidence="1">Uncharacterized protein</fullName>
    </submittedName>
</protein>
<evidence type="ECO:0000313" key="2">
    <source>
        <dbReference type="Proteomes" id="UP000009183"/>
    </source>
</evidence>
<sequence length="129" mass="13564">MESYQGRTPAHNKSLIMAEATRERSLTLLLKEVMGEAPLKALSQESASLAASLAPCSANLGLPVLRASMADGISAFKTALSYNSAQRLKVAFVFGCGAVPNNSLILWRVAIDLALIISTITMAKPATSA</sequence>
<accession>F6H709</accession>
<dbReference type="EMBL" id="FN595246">
    <property type="protein sequence ID" value="CCB47956.1"/>
    <property type="molecule type" value="Genomic_DNA"/>
</dbReference>
<dbReference type="PaxDb" id="29760-VIT_05s0077g00660.t01"/>
<dbReference type="HOGENOM" id="CLU_1952779_0_0_1"/>
<proteinExistence type="predicted"/>
<reference evidence="2" key="1">
    <citation type="journal article" date="2007" name="Nature">
        <title>The grapevine genome sequence suggests ancestral hexaploidization in major angiosperm phyla.</title>
        <authorList>
            <consortium name="The French-Italian Public Consortium for Grapevine Genome Characterization."/>
            <person name="Jaillon O."/>
            <person name="Aury J.-M."/>
            <person name="Noel B."/>
            <person name="Policriti A."/>
            <person name="Clepet C."/>
            <person name="Casagrande A."/>
            <person name="Choisne N."/>
            <person name="Aubourg S."/>
            <person name="Vitulo N."/>
            <person name="Jubin C."/>
            <person name="Vezzi A."/>
            <person name="Legeai F."/>
            <person name="Hugueney P."/>
            <person name="Dasilva C."/>
            <person name="Horner D."/>
            <person name="Mica E."/>
            <person name="Jublot D."/>
            <person name="Poulain J."/>
            <person name="Bruyere C."/>
            <person name="Billault A."/>
            <person name="Segurens B."/>
            <person name="Gouyvenoux M."/>
            <person name="Ugarte E."/>
            <person name="Cattonaro F."/>
            <person name="Anthouard V."/>
            <person name="Vico V."/>
            <person name="Del Fabbro C."/>
            <person name="Alaux M."/>
            <person name="Di Gaspero G."/>
            <person name="Dumas V."/>
            <person name="Felice N."/>
            <person name="Paillard S."/>
            <person name="Juman I."/>
            <person name="Moroldo M."/>
            <person name="Scalabrin S."/>
            <person name="Canaguier A."/>
            <person name="Le Clainche I."/>
            <person name="Malacrida G."/>
            <person name="Durand E."/>
            <person name="Pesole G."/>
            <person name="Laucou V."/>
            <person name="Chatelet P."/>
            <person name="Merdinoglu D."/>
            <person name="Delledonne M."/>
            <person name="Pezzotti M."/>
            <person name="Lecharny A."/>
            <person name="Scarpelli C."/>
            <person name="Artiguenave F."/>
            <person name="Pe M.E."/>
            <person name="Valle G."/>
            <person name="Morgante M."/>
            <person name="Caboche M."/>
            <person name="Adam-Blondon A.-F."/>
            <person name="Weissenbach J."/>
            <person name="Quetier F."/>
            <person name="Wincker P."/>
        </authorList>
    </citation>
    <scope>NUCLEOTIDE SEQUENCE [LARGE SCALE GENOMIC DNA]</scope>
    <source>
        <strain evidence="2">cv. Pinot noir / PN40024</strain>
    </source>
</reference>
<keyword evidence="2" id="KW-1185">Reference proteome</keyword>